<gene>
    <name evidence="7" type="ORF">HK100_003641</name>
</gene>
<dbReference type="PANTHER" id="PTHR45649">
    <property type="entry name" value="AMINO-ACID PERMEASE BAT1"/>
    <property type="match status" value="1"/>
</dbReference>
<dbReference type="GO" id="GO:0016020">
    <property type="term" value="C:membrane"/>
    <property type="evidence" value="ECO:0007669"/>
    <property type="project" value="UniProtKB-SubCell"/>
</dbReference>
<evidence type="ECO:0000313" key="7">
    <source>
        <dbReference type="EMBL" id="KAJ3107097.1"/>
    </source>
</evidence>
<dbReference type="Gene3D" id="1.20.1740.10">
    <property type="entry name" value="Amino acid/polyamine transporter I"/>
    <property type="match status" value="1"/>
</dbReference>
<keyword evidence="8" id="KW-1185">Reference proteome</keyword>
<keyword evidence="4 6" id="KW-1133">Transmembrane helix</keyword>
<evidence type="ECO:0000256" key="5">
    <source>
        <dbReference type="ARBA" id="ARBA00023136"/>
    </source>
</evidence>
<dbReference type="PANTHER" id="PTHR45649:SF26">
    <property type="entry name" value="OS04G0435100 PROTEIN"/>
    <property type="match status" value="1"/>
</dbReference>
<keyword evidence="5 6" id="KW-0472">Membrane</keyword>
<organism evidence="7 8">
    <name type="scientific">Physocladia obscura</name>
    <dbReference type="NCBI Taxonomy" id="109957"/>
    <lineage>
        <taxon>Eukaryota</taxon>
        <taxon>Fungi</taxon>
        <taxon>Fungi incertae sedis</taxon>
        <taxon>Chytridiomycota</taxon>
        <taxon>Chytridiomycota incertae sedis</taxon>
        <taxon>Chytridiomycetes</taxon>
        <taxon>Chytridiales</taxon>
        <taxon>Chytriomycetaceae</taxon>
        <taxon>Physocladia</taxon>
    </lineage>
</organism>
<protein>
    <recommendedName>
        <fullName evidence="9">Amino acid permease/ SLC12A domain-containing protein</fullName>
    </recommendedName>
</protein>
<evidence type="ECO:0000256" key="3">
    <source>
        <dbReference type="ARBA" id="ARBA00022692"/>
    </source>
</evidence>
<accession>A0AAD5STW2</accession>
<keyword evidence="2" id="KW-0813">Transport</keyword>
<evidence type="ECO:0008006" key="9">
    <source>
        <dbReference type="Google" id="ProtNLM"/>
    </source>
</evidence>
<comment type="caution">
    <text evidence="7">The sequence shown here is derived from an EMBL/GenBank/DDBJ whole genome shotgun (WGS) entry which is preliminary data.</text>
</comment>
<evidence type="ECO:0000256" key="2">
    <source>
        <dbReference type="ARBA" id="ARBA00022448"/>
    </source>
</evidence>
<sequence length="142" mass="15482">MSELSIENDETHVQESDESRLKELGYRQELFRALNAFANFGIAFTILSEPMSVLPLIYLGLGAGGPQGMLITWSSDQCFRPIISVLSAFVAASMSEIVSSYPTSGGLYYWSASLSGPMWAPYISYMTGYFNFLGLSGLCSGT</sequence>
<dbReference type="EMBL" id="JADGJH010001921">
    <property type="protein sequence ID" value="KAJ3107097.1"/>
    <property type="molecule type" value="Genomic_DNA"/>
</dbReference>
<evidence type="ECO:0000313" key="8">
    <source>
        <dbReference type="Proteomes" id="UP001211907"/>
    </source>
</evidence>
<reference evidence="7" key="1">
    <citation type="submission" date="2020-05" db="EMBL/GenBank/DDBJ databases">
        <title>Phylogenomic resolution of chytrid fungi.</title>
        <authorList>
            <person name="Stajich J.E."/>
            <person name="Amses K."/>
            <person name="Simmons R."/>
            <person name="Seto K."/>
            <person name="Myers J."/>
            <person name="Bonds A."/>
            <person name="Quandt C.A."/>
            <person name="Barry K."/>
            <person name="Liu P."/>
            <person name="Grigoriev I."/>
            <person name="Longcore J.E."/>
            <person name="James T.Y."/>
        </authorList>
    </citation>
    <scope>NUCLEOTIDE SEQUENCE</scope>
    <source>
        <strain evidence="7">JEL0513</strain>
    </source>
</reference>
<evidence type="ECO:0000256" key="4">
    <source>
        <dbReference type="ARBA" id="ARBA00022989"/>
    </source>
</evidence>
<feature type="non-terminal residue" evidence="7">
    <location>
        <position position="1"/>
    </location>
</feature>
<proteinExistence type="predicted"/>
<feature type="transmembrane region" description="Helical" evidence="6">
    <location>
        <begin position="83"/>
        <end position="102"/>
    </location>
</feature>
<evidence type="ECO:0000256" key="6">
    <source>
        <dbReference type="SAM" id="Phobius"/>
    </source>
</evidence>
<keyword evidence="3 6" id="KW-0812">Transmembrane</keyword>
<dbReference type="GO" id="GO:0022857">
    <property type="term" value="F:transmembrane transporter activity"/>
    <property type="evidence" value="ECO:0007669"/>
    <property type="project" value="UniProtKB-ARBA"/>
</dbReference>
<dbReference type="AlphaFoldDB" id="A0AAD5STW2"/>
<evidence type="ECO:0000256" key="1">
    <source>
        <dbReference type="ARBA" id="ARBA00004141"/>
    </source>
</evidence>
<comment type="subcellular location">
    <subcellularLocation>
        <location evidence="1">Membrane</location>
        <topology evidence="1">Multi-pass membrane protein</topology>
    </subcellularLocation>
</comment>
<feature type="transmembrane region" description="Helical" evidence="6">
    <location>
        <begin position="122"/>
        <end position="141"/>
    </location>
</feature>
<dbReference type="Proteomes" id="UP001211907">
    <property type="component" value="Unassembled WGS sequence"/>
</dbReference>
<name>A0AAD5STW2_9FUNG</name>